<dbReference type="EMBL" id="QMIE01000008">
    <property type="protein sequence ID" value="TVM17092.1"/>
    <property type="molecule type" value="Genomic_DNA"/>
</dbReference>
<dbReference type="Proteomes" id="UP000448292">
    <property type="component" value="Unassembled WGS sequence"/>
</dbReference>
<dbReference type="Gene3D" id="2.60.40.790">
    <property type="match status" value="1"/>
</dbReference>
<dbReference type="OrthoDB" id="9811615at2"/>
<dbReference type="CDD" id="cd06464">
    <property type="entry name" value="ACD_sHsps-like"/>
    <property type="match status" value="1"/>
</dbReference>
<comment type="caution">
    <text evidence="4">The sequence shown here is derived from an EMBL/GenBank/DDBJ whole genome shotgun (WGS) entry which is preliminary data.</text>
</comment>
<dbReference type="SUPFAM" id="SSF49764">
    <property type="entry name" value="HSP20-like chaperones"/>
    <property type="match status" value="1"/>
</dbReference>
<dbReference type="InterPro" id="IPR002068">
    <property type="entry name" value="A-crystallin/Hsp20_dom"/>
</dbReference>
<evidence type="ECO:0000313" key="4">
    <source>
        <dbReference type="EMBL" id="TVM17092.1"/>
    </source>
</evidence>
<dbReference type="InterPro" id="IPR031107">
    <property type="entry name" value="Small_HSP"/>
</dbReference>
<comment type="similarity">
    <text evidence="1 2">Belongs to the small heat shock protein (HSP20) family.</text>
</comment>
<dbReference type="Pfam" id="PF00011">
    <property type="entry name" value="HSP20"/>
    <property type="match status" value="1"/>
</dbReference>
<dbReference type="PANTHER" id="PTHR11527">
    <property type="entry name" value="HEAT-SHOCK PROTEIN 20 FAMILY MEMBER"/>
    <property type="match status" value="1"/>
</dbReference>
<name>A0A7M3MEW0_9BACT</name>
<evidence type="ECO:0000256" key="2">
    <source>
        <dbReference type="RuleBase" id="RU003616"/>
    </source>
</evidence>
<evidence type="ECO:0000259" key="3">
    <source>
        <dbReference type="PROSITE" id="PS01031"/>
    </source>
</evidence>
<dbReference type="RefSeq" id="WP_144303050.1">
    <property type="nucleotide sequence ID" value="NZ_QMIE01000008.1"/>
</dbReference>
<accession>A0A7M3MEW0</accession>
<keyword evidence="5" id="KW-1185">Reference proteome</keyword>
<evidence type="ECO:0000256" key="1">
    <source>
        <dbReference type="PROSITE-ProRule" id="PRU00285"/>
    </source>
</evidence>
<dbReference type="AlphaFoldDB" id="A0A7M3MEW0"/>
<evidence type="ECO:0000313" key="5">
    <source>
        <dbReference type="Proteomes" id="UP000448292"/>
    </source>
</evidence>
<feature type="domain" description="SHSP" evidence="3">
    <location>
        <begin position="73"/>
        <end position="186"/>
    </location>
</feature>
<gene>
    <name evidence="4" type="ORF">DPQ33_09840</name>
</gene>
<sequence>MDFARLNPWNWFKKENEQEKAIPVKREQVESQSYMPAARLGGIHSEIDHLFEDFFRNFGIESPLASSSFTGLPQPDVFKPKVDIAGSEKEYTISAELPGIEESEIDIELQGDSLIIKAEKRQEEKTEDKGYYRVERHYGAYKRVLTMPEDADPEGIKAKHKNGVLTISLPRKEGAGKSSKRIPIQS</sequence>
<protein>
    <submittedName>
        <fullName evidence="4">Hsp20/alpha crystallin family protein</fullName>
    </submittedName>
</protein>
<organism evidence="4 5">
    <name type="scientific">Oceanidesulfovibrio indonesiensis</name>
    <dbReference type="NCBI Taxonomy" id="54767"/>
    <lineage>
        <taxon>Bacteria</taxon>
        <taxon>Pseudomonadati</taxon>
        <taxon>Thermodesulfobacteriota</taxon>
        <taxon>Desulfovibrionia</taxon>
        <taxon>Desulfovibrionales</taxon>
        <taxon>Desulfovibrionaceae</taxon>
        <taxon>Oceanidesulfovibrio</taxon>
    </lineage>
</organism>
<dbReference type="InterPro" id="IPR008978">
    <property type="entry name" value="HSP20-like_chaperone"/>
</dbReference>
<proteinExistence type="inferred from homology"/>
<dbReference type="PROSITE" id="PS01031">
    <property type="entry name" value="SHSP"/>
    <property type="match status" value="1"/>
</dbReference>
<reference evidence="4 5" key="1">
    <citation type="submission" date="2018-06" db="EMBL/GenBank/DDBJ databases">
        <title>Complete genome of Desulfovibrio indonesiensis P37SLT.</title>
        <authorList>
            <person name="Crispim J.S."/>
            <person name="Vidigal P.M.P."/>
            <person name="Silva L.C.F."/>
            <person name="Laguardia C.N."/>
            <person name="Araujo L.C."/>
            <person name="Dias R.S."/>
            <person name="Sousa M.P."/>
            <person name="Paula S.O."/>
            <person name="Silva C."/>
        </authorList>
    </citation>
    <scope>NUCLEOTIDE SEQUENCE [LARGE SCALE GENOMIC DNA]</scope>
    <source>
        <strain evidence="4 5">P37SLT</strain>
    </source>
</reference>